<evidence type="ECO:0000313" key="1">
    <source>
        <dbReference type="EMBL" id="ETM41778.1"/>
    </source>
</evidence>
<name>W2N1R0_PHYNI</name>
<dbReference type="VEuPathDB" id="FungiDB:PPTG_20379"/>
<dbReference type="Proteomes" id="UP000054532">
    <property type="component" value="Unassembled WGS sequence"/>
</dbReference>
<sequence length="415" mass="47195">MNVEELKALEETLAFFDTPDDPFTRFSSGHSSDESSYNVSAVTDDELVRSGSRSKPNEIHDGANAIKQEIARLKTMLKLCAETADLQQRLEELRYSKRATTENSLEPLAGNAGCFQRSDETRLAAWHGLAMRQKRLRNEAESENEYLRRLIQTQIKTIKSLKRMFHKEALTKRTFSGLSRWINPIFVPEGPGHGFELLEQMSGSLSDLFFNTERVFQSNGLSSIPSPFSQVNTRPLSSSNTRIELLKCDVLPFDYRAIAKTFMDKLVTDYETEEEGNHIPANLKQKAARVFTLDIEDDVMKIQLRFMAVKYTEEKREVIVFTGQDELLEVFGFAVDGIKLEERTWCVLSEVSPGVCLLQLCITVTVEAKPIRRGYRDFVNKVCELIARFEQESFASLQKDAKDVLLRATVDSGVF</sequence>
<dbReference type="EMBL" id="KI693949">
    <property type="protein sequence ID" value="ETM41778.1"/>
    <property type="molecule type" value="Genomic_DNA"/>
</dbReference>
<reference evidence="1" key="1">
    <citation type="submission" date="2013-11" db="EMBL/GenBank/DDBJ databases">
        <title>The Genome Sequence of Phytophthora parasitica IAC_01/95.</title>
        <authorList>
            <consortium name="The Broad Institute Genomics Platform"/>
            <person name="Russ C."/>
            <person name="Tyler B."/>
            <person name="Panabieres F."/>
            <person name="Shan W."/>
            <person name="Tripathy S."/>
            <person name="Grunwald N."/>
            <person name="Machado M."/>
            <person name="Johnson C.S."/>
            <person name="Arredondo F."/>
            <person name="Hong C."/>
            <person name="Coffey M."/>
            <person name="Young S.K."/>
            <person name="Zeng Q."/>
            <person name="Gargeya S."/>
            <person name="Fitzgerald M."/>
            <person name="Abouelleil A."/>
            <person name="Alvarado L."/>
            <person name="Chapman S.B."/>
            <person name="Gainer-Dewar J."/>
            <person name="Goldberg J."/>
            <person name="Griggs A."/>
            <person name="Gujja S."/>
            <person name="Hansen M."/>
            <person name="Howarth C."/>
            <person name="Imamovic A."/>
            <person name="Ireland A."/>
            <person name="Larimer J."/>
            <person name="McCowan C."/>
            <person name="Murphy C."/>
            <person name="Pearson M."/>
            <person name="Poon T.W."/>
            <person name="Priest M."/>
            <person name="Roberts A."/>
            <person name="Saif S."/>
            <person name="Shea T."/>
            <person name="Sykes S."/>
            <person name="Wortman J."/>
            <person name="Nusbaum C."/>
            <person name="Birren B."/>
        </authorList>
    </citation>
    <scope>NUCLEOTIDE SEQUENCE [LARGE SCALE GENOMIC DNA]</scope>
    <source>
        <strain evidence="1">IAC_01/95</strain>
    </source>
</reference>
<organism evidence="1">
    <name type="scientific">Phytophthora nicotianae</name>
    <name type="common">Potato buckeye rot agent</name>
    <name type="synonym">Phytophthora parasitica</name>
    <dbReference type="NCBI Taxonomy" id="4792"/>
    <lineage>
        <taxon>Eukaryota</taxon>
        <taxon>Sar</taxon>
        <taxon>Stramenopiles</taxon>
        <taxon>Oomycota</taxon>
        <taxon>Peronosporomycetes</taxon>
        <taxon>Peronosporales</taxon>
        <taxon>Peronosporaceae</taxon>
        <taxon>Phytophthora</taxon>
    </lineage>
</organism>
<gene>
    <name evidence="1" type="ORF">L914_12466</name>
</gene>
<protein>
    <submittedName>
        <fullName evidence="1">Uncharacterized protein</fullName>
    </submittedName>
</protein>
<proteinExistence type="predicted"/>
<dbReference type="AlphaFoldDB" id="W2N1R0"/>
<accession>W2N1R0</accession>